<dbReference type="Proteomes" id="UP000192907">
    <property type="component" value="Unassembled WGS sequence"/>
</dbReference>
<feature type="compositionally biased region" description="Low complexity" evidence="1">
    <location>
        <begin position="18"/>
        <end position="27"/>
    </location>
</feature>
<reference evidence="3" key="1">
    <citation type="submission" date="2017-04" db="EMBL/GenBank/DDBJ databases">
        <authorList>
            <person name="Varghese N."/>
            <person name="Submissions S."/>
        </authorList>
    </citation>
    <scope>NUCLEOTIDE SEQUENCE [LARGE SCALE GENOMIC DNA]</scope>
    <source>
        <strain evidence="3">RKEM611</strain>
    </source>
</reference>
<evidence type="ECO:0000313" key="2">
    <source>
        <dbReference type="EMBL" id="SMF72672.1"/>
    </source>
</evidence>
<evidence type="ECO:0000256" key="1">
    <source>
        <dbReference type="SAM" id="MobiDB-lite"/>
    </source>
</evidence>
<accession>A0A1Y6CRR0</accession>
<evidence type="ECO:0000313" key="3">
    <source>
        <dbReference type="Proteomes" id="UP000192907"/>
    </source>
</evidence>
<sequence length="222" mass="25273">MSSGQMSDNNSKSMQLDNSNHSFSSGSGLSNAAQLATQRLHLPSSISQVNQALEGGLRWGELSEWGSPWGSGGRELIIRFLSPLHQASQEPYWCLWIQGQEGVNVYPPAWEAKGVNLKYIRFTKSLNPIKDLKPVFLNPFFKVIVLDCPQQLSAEDCQFLSRQARCHRQSIILIRNYFLSPKKGNVWAKLRLNCWHNHLHNQFYLKVVKGLSPRQAAFRLEH</sequence>
<protein>
    <submittedName>
        <fullName evidence="2">Uncharacterized protein</fullName>
    </submittedName>
</protein>
<proteinExistence type="predicted"/>
<gene>
    <name evidence="2" type="ORF">SAMN06296036_12725</name>
</gene>
<name>A0A1Y6CRR0_9BACT</name>
<dbReference type="STRING" id="1513793.SAMN06296036_12725"/>
<dbReference type="AlphaFoldDB" id="A0A1Y6CRR0"/>
<feature type="region of interest" description="Disordered" evidence="1">
    <location>
        <begin position="1"/>
        <end position="27"/>
    </location>
</feature>
<dbReference type="EMBL" id="FWZT01000027">
    <property type="protein sequence ID" value="SMF72672.1"/>
    <property type="molecule type" value="Genomic_DNA"/>
</dbReference>
<organism evidence="2 3">
    <name type="scientific">Pseudobacteriovorax antillogorgiicola</name>
    <dbReference type="NCBI Taxonomy" id="1513793"/>
    <lineage>
        <taxon>Bacteria</taxon>
        <taxon>Pseudomonadati</taxon>
        <taxon>Bdellovibrionota</taxon>
        <taxon>Oligoflexia</taxon>
        <taxon>Oligoflexales</taxon>
        <taxon>Pseudobacteriovoracaceae</taxon>
        <taxon>Pseudobacteriovorax</taxon>
    </lineage>
</organism>
<keyword evidence="3" id="KW-1185">Reference proteome</keyword>
<feature type="compositionally biased region" description="Polar residues" evidence="1">
    <location>
        <begin position="1"/>
        <end position="17"/>
    </location>
</feature>